<dbReference type="Proteomes" id="UP000177555">
    <property type="component" value="Unassembled WGS sequence"/>
</dbReference>
<evidence type="ECO:0000256" key="1">
    <source>
        <dbReference type="SAM" id="MobiDB-lite"/>
    </source>
</evidence>
<dbReference type="PROSITE" id="PS50887">
    <property type="entry name" value="GGDEF"/>
    <property type="match status" value="1"/>
</dbReference>
<dbReference type="GO" id="GO:0052621">
    <property type="term" value="F:diguanylate cyclase activity"/>
    <property type="evidence" value="ECO:0007669"/>
    <property type="project" value="TreeGrafter"/>
</dbReference>
<dbReference type="InterPro" id="IPR029787">
    <property type="entry name" value="Nucleotide_cyclase"/>
</dbReference>
<dbReference type="PANTHER" id="PTHR45138:SF9">
    <property type="entry name" value="DIGUANYLATE CYCLASE DGCM-RELATED"/>
    <property type="match status" value="1"/>
</dbReference>
<dbReference type="InterPro" id="IPR050469">
    <property type="entry name" value="Diguanylate_Cyclase"/>
</dbReference>
<proteinExistence type="predicted"/>
<dbReference type="NCBIfam" id="TIGR00254">
    <property type="entry name" value="GGDEF"/>
    <property type="match status" value="1"/>
</dbReference>
<evidence type="ECO:0000259" key="2">
    <source>
        <dbReference type="PROSITE" id="PS50887"/>
    </source>
</evidence>
<dbReference type="Pfam" id="PF00990">
    <property type="entry name" value="GGDEF"/>
    <property type="match status" value="1"/>
</dbReference>
<gene>
    <name evidence="3" type="ORF">A2867_03975</name>
</gene>
<dbReference type="InterPro" id="IPR000160">
    <property type="entry name" value="GGDEF_dom"/>
</dbReference>
<dbReference type="Gene3D" id="3.30.70.270">
    <property type="match status" value="1"/>
</dbReference>
<feature type="domain" description="GGDEF" evidence="2">
    <location>
        <begin position="94"/>
        <end position="226"/>
    </location>
</feature>
<dbReference type="AlphaFoldDB" id="A0A1F5JGC9"/>
<dbReference type="PANTHER" id="PTHR45138">
    <property type="entry name" value="REGULATORY COMPONENTS OF SENSORY TRANSDUCTION SYSTEM"/>
    <property type="match status" value="1"/>
</dbReference>
<dbReference type="EMBL" id="MFCP01000033">
    <property type="protein sequence ID" value="OGE27684.1"/>
    <property type="molecule type" value="Genomic_DNA"/>
</dbReference>
<dbReference type="InterPro" id="IPR043128">
    <property type="entry name" value="Rev_trsase/Diguanyl_cyclase"/>
</dbReference>
<name>A0A1F5JGC9_9BACT</name>
<evidence type="ECO:0000313" key="3">
    <source>
        <dbReference type="EMBL" id="OGE27684.1"/>
    </source>
</evidence>
<dbReference type="SMART" id="SM00267">
    <property type="entry name" value="GGDEF"/>
    <property type="match status" value="1"/>
</dbReference>
<sequence>MITSEEELKQVLPPPDKKKELQPKFRRMIDRVLVNDDPSKREVAAERLSEILTTIVNAFAETGEKDTLIKNFFNKQGFKKKLEKTLPLLRRFNIPATLIFIDVDHLKLFNDTQGHLEGDKMLKGVGGCITDSTRTVDFAGRFGGDEFELCAVGADLDGAEIIAQRIETTNRERVSKIFSDYPHPQTLSIGIAELMPDDTPESLIERADQAMYQAKRERDRIVSVRKDPQSGRLDFNIVTPNHSTTSS</sequence>
<reference evidence="3 4" key="1">
    <citation type="journal article" date="2016" name="Nat. Commun.">
        <title>Thousands of microbial genomes shed light on interconnected biogeochemical processes in an aquifer system.</title>
        <authorList>
            <person name="Anantharaman K."/>
            <person name="Brown C.T."/>
            <person name="Hug L.A."/>
            <person name="Sharon I."/>
            <person name="Castelle C.J."/>
            <person name="Probst A.J."/>
            <person name="Thomas B.C."/>
            <person name="Singh A."/>
            <person name="Wilkins M.J."/>
            <person name="Karaoz U."/>
            <person name="Brodie E.L."/>
            <person name="Williams K.H."/>
            <person name="Hubbard S.S."/>
            <person name="Banfield J.F."/>
        </authorList>
    </citation>
    <scope>NUCLEOTIDE SEQUENCE [LARGE SCALE GENOMIC DNA]</scope>
</reference>
<evidence type="ECO:0000313" key="4">
    <source>
        <dbReference type="Proteomes" id="UP000177555"/>
    </source>
</evidence>
<feature type="region of interest" description="Disordered" evidence="1">
    <location>
        <begin position="1"/>
        <end position="20"/>
    </location>
</feature>
<dbReference type="CDD" id="cd01949">
    <property type="entry name" value="GGDEF"/>
    <property type="match status" value="1"/>
</dbReference>
<comment type="caution">
    <text evidence="3">The sequence shown here is derived from an EMBL/GenBank/DDBJ whole genome shotgun (WGS) entry which is preliminary data.</text>
</comment>
<accession>A0A1F5JGC9</accession>
<dbReference type="SUPFAM" id="SSF55073">
    <property type="entry name" value="Nucleotide cyclase"/>
    <property type="match status" value="1"/>
</dbReference>
<protein>
    <recommendedName>
        <fullName evidence="2">GGDEF domain-containing protein</fullName>
    </recommendedName>
</protein>
<organism evidence="3 4">
    <name type="scientific">Candidatus Daviesbacteria bacterium RIFCSPHIGHO2_01_FULL_40_11</name>
    <dbReference type="NCBI Taxonomy" id="1797762"/>
    <lineage>
        <taxon>Bacteria</taxon>
        <taxon>Candidatus Daviesiibacteriota</taxon>
    </lineage>
</organism>